<evidence type="ECO:0008006" key="2">
    <source>
        <dbReference type="Google" id="ProtNLM"/>
    </source>
</evidence>
<gene>
    <name evidence="1" type="ORF">AMST5_02686</name>
</gene>
<name>A0AA48RDX3_9ZZZZ</name>
<protein>
    <recommendedName>
        <fullName evidence="2">Phasin domain-containing protein</fullName>
    </recommendedName>
</protein>
<dbReference type="EMBL" id="OY288114">
    <property type="protein sequence ID" value="CAJ0875352.1"/>
    <property type="molecule type" value="Genomic_DNA"/>
</dbReference>
<evidence type="ECO:0000313" key="1">
    <source>
        <dbReference type="EMBL" id="CAJ0875352.1"/>
    </source>
</evidence>
<sequence length="125" mass="14059">MTQQEERQGDRADAARMATEFVAEGNRRMEDFAGAQSEFWDKLQNSNRKWLDRMQNEATMAADFASRLTAARSLTETASLFQNWTAKHMEMAAEDARRVIADTQDILAAGARFWTNGGDGKGRGH</sequence>
<accession>A0AA48RDX3</accession>
<proteinExistence type="predicted"/>
<reference evidence="1" key="1">
    <citation type="submission" date="2023-07" db="EMBL/GenBank/DDBJ databases">
        <authorList>
            <person name="Pelsma A.J. K."/>
        </authorList>
    </citation>
    <scope>NUCLEOTIDE SEQUENCE</scope>
</reference>
<dbReference type="AlphaFoldDB" id="A0AA48RDX3"/>
<organism evidence="1">
    <name type="scientific">freshwater sediment metagenome</name>
    <dbReference type="NCBI Taxonomy" id="556182"/>
    <lineage>
        <taxon>unclassified sequences</taxon>
        <taxon>metagenomes</taxon>
        <taxon>ecological metagenomes</taxon>
    </lineage>
</organism>